<dbReference type="RefSeq" id="XP_003239679.1">
    <property type="nucleotide sequence ID" value="XM_003239631.1"/>
</dbReference>
<evidence type="ECO:0000313" key="2">
    <source>
        <dbReference type="Proteomes" id="UP000243423"/>
    </source>
</evidence>
<protein>
    <submittedName>
        <fullName evidence="1">Uncharacterized protein</fullName>
    </submittedName>
</protein>
<keyword evidence="1" id="KW-0542">Nucleomorph</keyword>
<organism evidence="1 2">
    <name type="scientific">Cryptomonas paramaecium</name>
    <dbReference type="NCBI Taxonomy" id="2898"/>
    <lineage>
        <taxon>Eukaryota</taxon>
        <taxon>Cryptophyceae</taxon>
        <taxon>Cryptomonadales</taxon>
        <taxon>Cryptomonadaceae</taxon>
        <taxon>Cryptomonas</taxon>
    </lineage>
</organism>
<reference evidence="1 2" key="1">
    <citation type="journal article" date="2011" name="Genome Biol. Evol.">
        <title>Complete nucleomorph genome sequence of the nonphotosynthetic alga Cryptomonas paramecium reveals a core nucleomorph gene set.</title>
        <authorList>
            <person name="Tanifuji G."/>
            <person name="Onodera N.T."/>
            <person name="Wheeler T.J."/>
            <person name="Dlutek M."/>
            <person name="Donaher N."/>
            <person name="Archibald J.M."/>
        </authorList>
    </citation>
    <scope>NUCLEOTIDE SEQUENCE [LARGE SCALE GENOMIC DNA]</scope>
    <source>
        <strain evidence="1 2">CCAP977/2A</strain>
    </source>
</reference>
<gene>
    <name evidence="1" type="ORF">CPARA_1gp123</name>
</gene>
<dbReference type="Proteomes" id="UP000243423">
    <property type="component" value="Nucleomorph 1"/>
</dbReference>
<evidence type="ECO:0000313" key="1">
    <source>
        <dbReference type="EMBL" id="AEA38781.1"/>
    </source>
</evidence>
<dbReference type="EMBL" id="CP002172">
    <property type="protein sequence ID" value="AEA38781.1"/>
    <property type="molecule type" value="Genomic_DNA"/>
</dbReference>
<proteinExistence type="predicted"/>
<geneLocation type="nucleomorph" evidence="1"/>
<accession>F2HHI5</accession>
<sequence length="172" mass="21183">MPNQSFLYINMKFFFLSKKKVKCFFLKSISKEIHRLASNTKKKEVFFLVKFFCLWLTRSVFQQSICRINFCLHIKQYLRSTQSLRYKQMYFFLENIYTCFNRILNNTFFENCKKKFVLSCFVKNFEKKFLFTVFMYKKNNKKSKSPQLQNVLSRQIKNSIFNLKLHYMLHEF</sequence>
<dbReference type="GeneID" id="10447075"/>
<name>F2HHI5_9CRYP</name>
<dbReference type="AlphaFoldDB" id="F2HHI5"/>